<feature type="chain" id="PRO_5020028061" evidence="9">
    <location>
        <begin position="30"/>
        <end position="255"/>
    </location>
</feature>
<keyword evidence="3" id="KW-0645">Protease</keyword>
<dbReference type="SUPFAM" id="SSF50494">
    <property type="entry name" value="Trypsin-like serine proteases"/>
    <property type="match status" value="1"/>
</dbReference>
<keyword evidence="6" id="KW-0720">Serine protease</keyword>
<dbReference type="PROSITE" id="PS50240">
    <property type="entry name" value="TRYPSIN_DOM"/>
    <property type="match status" value="1"/>
</dbReference>
<evidence type="ECO:0000256" key="7">
    <source>
        <dbReference type="ARBA" id="ARBA00023157"/>
    </source>
</evidence>
<keyword evidence="8" id="KW-0325">Glycoprotein</keyword>
<dbReference type="OrthoDB" id="5565075at2759"/>
<evidence type="ECO:0000313" key="12">
    <source>
        <dbReference type="Proteomes" id="UP000297703"/>
    </source>
</evidence>
<dbReference type="Pfam" id="PF00089">
    <property type="entry name" value="Trypsin"/>
    <property type="match status" value="1"/>
</dbReference>
<comment type="caution">
    <text evidence="11">The sequence shown here is derived from an EMBL/GenBank/DDBJ whole genome shotgun (WGS) entry which is preliminary data.</text>
</comment>
<dbReference type="PRINTS" id="PR00722">
    <property type="entry name" value="CHYMOTRYPSIN"/>
</dbReference>
<dbReference type="InterPro" id="IPR009003">
    <property type="entry name" value="Peptidase_S1_PA"/>
</dbReference>
<dbReference type="PROSITE" id="PS00135">
    <property type="entry name" value="TRYPSIN_SER"/>
    <property type="match status" value="1"/>
</dbReference>
<dbReference type="GO" id="GO:0005576">
    <property type="term" value="C:extracellular region"/>
    <property type="evidence" value="ECO:0007669"/>
    <property type="project" value="UniProtKB-SubCell"/>
</dbReference>
<keyword evidence="12" id="KW-1185">Reference proteome</keyword>
<dbReference type="STRING" id="55544.A0A4D9DCJ2"/>
<gene>
    <name evidence="11" type="ORF">DR999_PMT23216</name>
</gene>
<dbReference type="GO" id="GO:0004252">
    <property type="term" value="F:serine-type endopeptidase activity"/>
    <property type="evidence" value="ECO:0007669"/>
    <property type="project" value="InterPro"/>
</dbReference>
<evidence type="ECO:0000259" key="10">
    <source>
        <dbReference type="PROSITE" id="PS50240"/>
    </source>
</evidence>
<sequence>MLCSPLRLRATLAALLLPVLLCAAAPAAASTDGAASQPRIIGGVPSPSAAYPWIAKLSVATPAGTYLCGATLVSPTRLLTAQHCLEGATKVTAYIGKATWTAGVMRTSTSFVRGPGVKKGDWAVIKLSTAVKATPVKLNGAAKLDDTATFRALGWGVTATGGASAVLQEVDLPRQKPGTFDCATTTAELCAGVPTGGKDTCQGDSGGPLLAKNGKSWVQVGITSWGKGCAQAGNLGHYTRVSTYLKAIQAAIAGA</sequence>
<comment type="subcellular location">
    <subcellularLocation>
        <location evidence="1">Secreted</location>
    </subcellularLocation>
</comment>
<dbReference type="PANTHER" id="PTHR24252">
    <property type="entry name" value="ACROSIN-RELATED"/>
    <property type="match status" value="1"/>
</dbReference>
<dbReference type="GO" id="GO:0006508">
    <property type="term" value="P:proteolysis"/>
    <property type="evidence" value="ECO:0007669"/>
    <property type="project" value="UniProtKB-KW"/>
</dbReference>
<dbReference type="InterPro" id="IPR033116">
    <property type="entry name" value="TRYPSIN_SER"/>
</dbReference>
<keyword evidence="2" id="KW-0964">Secreted</keyword>
<keyword evidence="5" id="KW-0378">Hydrolase</keyword>
<dbReference type="Gene3D" id="2.40.10.10">
    <property type="entry name" value="Trypsin-like serine proteases"/>
    <property type="match status" value="1"/>
</dbReference>
<dbReference type="FunFam" id="2.40.10.10:FF:000054">
    <property type="entry name" value="Complement C1r subcomponent"/>
    <property type="match status" value="1"/>
</dbReference>
<dbReference type="PANTHER" id="PTHR24252:SF7">
    <property type="entry name" value="HYALIN"/>
    <property type="match status" value="1"/>
</dbReference>
<dbReference type="SMART" id="SM00020">
    <property type="entry name" value="Tryp_SPc"/>
    <property type="match status" value="1"/>
</dbReference>
<reference evidence="11 12" key="1">
    <citation type="submission" date="2019-04" db="EMBL/GenBank/DDBJ databases">
        <title>Draft genome of the big-headed turtle Platysternon megacephalum.</title>
        <authorList>
            <person name="Gong S."/>
        </authorList>
    </citation>
    <scope>NUCLEOTIDE SEQUENCE [LARGE SCALE GENOMIC DNA]</scope>
    <source>
        <strain evidence="11">DO16091913</strain>
        <tissue evidence="11">Muscle</tissue>
    </source>
</reference>
<evidence type="ECO:0000256" key="2">
    <source>
        <dbReference type="ARBA" id="ARBA00022525"/>
    </source>
</evidence>
<dbReference type="CDD" id="cd00190">
    <property type="entry name" value="Tryp_SPc"/>
    <property type="match status" value="1"/>
</dbReference>
<organism evidence="11 12">
    <name type="scientific">Platysternon megacephalum</name>
    <name type="common">big-headed turtle</name>
    <dbReference type="NCBI Taxonomy" id="55544"/>
    <lineage>
        <taxon>Eukaryota</taxon>
        <taxon>Metazoa</taxon>
        <taxon>Chordata</taxon>
        <taxon>Craniata</taxon>
        <taxon>Vertebrata</taxon>
        <taxon>Euteleostomi</taxon>
        <taxon>Archelosauria</taxon>
        <taxon>Testudinata</taxon>
        <taxon>Testudines</taxon>
        <taxon>Cryptodira</taxon>
        <taxon>Durocryptodira</taxon>
        <taxon>Testudinoidea</taxon>
        <taxon>Platysternidae</taxon>
        <taxon>Platysternon</taxon>
    </lineage>
</organism>
<evidence type="ECO:0000256" key="4">
    <source>
        <dbReference type="ARBA" id="ARBA00022729"/>
    </source>
</evidence>
<evidence type="ECO:0000256" key="3">
    <source>
        <dbReference type="ARBA" id="ARBA00022670"/>
    </source>
</evidence>
<evidence type="ECO:0000313" key="11">
    <source>
        <dbReference type="EMBL" id="TFJ95286.1"/>
    </source>
</evidence>
<evidence type="ECO:0000256" key="8">
    <source>
        <dbReference type="ARBA" id="ARBA00023180"/>
    </source>
</evidence>
<evidence type="ECO:0000256" key="6">
    <source>
        <dbReference type="ARBA" id="ARBA00022825"/>
    </source>
</evidence>
<reference evidence="11 12" key="2">
    <citation type="submission" date="2019-04" db="EMBL/GenBank/DDBJ databases">
        <title>The genome sequence of big-headed turtle.</title>
        <authorList>
            <person name="Gong S."/>
        </authorList>
    </citation>
    <scope>NUCLEOTIDE SEQUENCE [LARGE SCALE GENOMIC DNA]</scope>
    <source>
        <strain evidence="11">DO16091913</strain>
        <tissue evidence="11">Muscle</tissue>
    </source>
</reference>
<dbReference type="InterPro" id="IPR001254">
    <property type="entry name" value="Trypsin_dom"/>
</dbReference>
<dbReference type="EMBL" id="QXTE01010258">
    <property type="protein sequence ID" value="TFJ95286.1"/>
    <property type="molecule type" value="Genomic_DNA"/>
</dbReference>
<keyword evidence="7" id="KW-1015">Disulfide bond</keyword>
<dbReference type="InterPro" id="IPR043504">
    <property type="entry name" value="Peptidase_S1_PA_chymotrypsin"/>
</dbReference>
<name>A0A4D9DCJ2_9SAUR</name>
<dbReference type="InterPro" id="IPR001314">
    <property type="entry name" value="Peptidase_S1A"/>
</dbReference>
<evidence type="ECO:0000256" key="5">
    <source>
        <dbReference type="ARBA" id="ARBA00022801"/>
    </source>
</evidence>
<accession>A0A4D9DCJ2</accession>
<keyword evidence="4 9" id="KW-0732">Signal</keyword>
<evidence type="ECO:0000256" key="9">
    <source>
        <dbReference type="SAM" id="SignalP"/>
    </source>
</evidence>
<proteinExistence type="predicted"/>
<feature type="domain" description="Peptidase S1" evidence="10">
    <location>
        <begin position="40"/>
        <end position="253"/>
    </location>
</feature>
<dbReference type="Proteomes" id="UP000297703">
    <property type="component" value="Unassembled WGS sequence"/>
</dbReference>
<protein>
    <submittedName>
        <fullName evidence="11">Short-chain dehydrogenase</fullName>
    </submittedName>
</protein>
<dbReference type="AlphaFoldDB" id="A0A4D9DCJ2"/>
<evidence type="ECO:0000256" key="1">
    <source>
        <dbReference type="ARBA" id="ARBA00004613"/>
    </source>
</evidence>
<feature type="signal peptide" evidence="9">
    <location>
        <begin position="1"/>
        <end position="29"/>
    </location>
</feature>